<dbReference type="AlphaFoldDB" id="A0AAN5HXM3"/>
<evidence type="ECO:0000256" key="1">
    <source>
        <dbReference type="SAM" id="Phobius"/>
    </source>
</evidence>
<dbReference type="PANTHER" id="PTHR45830:SF15">
    <property type="entry name" value="SERPENTINE RECEPTOR, CLASS I"/>
    <property type="match status" value="1"/>
</dbReference>
<keyword evidence="3" id="KW-1185">Reference proteome</keyword>
<feature type="non-terminal residue" evidence="2">
    <location>
        <position position="1"/>
    </location>
</feature>
<reference evidence="3" key="1">
    <citation type="submission" date="2022-10" db="EMBL/GenBank/DDBJ databases">
        <title>Genome assembly of Pristionchus species.</title>
        <authorList>
            <person name="Yoshida K."/>
            <person name="Sommer R.J."/>
        </authorList>
    </citation>
    <scope>NUCLEOTIDE SEQUENCE [LARGE SCALE GENOMIC DNA]</scope>
    <source>
        <strain evidence="3">RS5460</strain>
    </source>
</reference>
<keyword evidence="1" id="KW-0812">Transmembrane</keyword>
<sequence length="91" mass="11075">KLQMASLQYGFDIDRDYILPIYQRFHEVYFFTALVIHSIMFYLLLFHAKSWARAIRLGYLLNQWQMLTHDVWTFLFRPYCLLPFPINFCSG</sequence>
<dbReference type="Proteomes" id="UP001328107">
    <property type="component" value="Unassembled WGS sequence"/>
</dbReference>
<dbReference type="PANTHER" id="PTHR45830">
    <property type="entry name" value="SERPENTINE RECEPTOR, CLASS I"/>
    <property type="match status" value="1"/>
</dbReference>
<feature type="non-terminal residue" evidence="2">
    <location>
        <position position="91"/>
    </location>
</feature>
<organism evidence="2 3">
    <name type="scientific">Pristionchus mayeri</name>
    <dbReference type="NCBI Taxonomy" id="1317129"/>
    <lineage>
        <taxon>Eukaryota</taxon>
        <taxon>Metazoa</taxon>
        <taxon>Ecdysozoa</taxon>
        <taxon>Nematoda</taxon>
        <taxon>Chromadorea</taxon>
        <taxon>Rhabditida</taxon>
        <taxon>Rhabditina</taxon>
        <taxon>Diplogasteromorpha</taxon>
        <taxon>Diplogasteroidea</taxon>
        <taxon>Neodiplogasteridae</taxon>
        <taxon>Pristionchus</taxon>
    </lineage>
</organism>
<name>A0AAN5HXM3_9BILA</name>
<feature type="transmembrane region" description="Helical" evidence="1">
    <location>
        <begin position="28"/>
        <end position="46"/>
    </location>
</feature>
<dbReference type="EMBL" id="BTRK01000004">
    <property type="protein sequence ID" value="GMR44939.1"/>
    <property type="molecule type" value="Genomic_DNA"/>
</dbReference>
<keyword evidence="1" id="KW-0472">Membrane</keyword>
<proteinExistence type="predicted"/>
<comment type="caution">
    <text evidence="2">The sequence shown here is derived from an EMBL/GenBank/DDBJ whole genome shotgun (WGS) entry which is preliminary data.</text>
</comment>
<evidence type="ECO:0000313" key="3">
    <source>
        <dbReference type="Proteomes" id="UP001328107"/>
    </source>
</evidence>
<keyword evidence="1" id="KW-1133">Transmembrane helix</keyword>
<protein>
    <submittedName>
        <fullName evidence="2">Uncharacterized protein</fullName>
    </submittedName>
</protein>
<evidence type="ECO:0000313" key="2">
    <source>
        <dbReference type="EMBL" id="GMR44939.1"/>
    </source>
</evidence>
<accession>A0AAN5HXM3</accession>
<gene>
    <name evidence="2" type="ORF">PMAYCL1PPCAC_15134</name>
</gene>